<dbReference type="AlphaFoldDB" id="A0A939SLA5"/>
<name>A0A939SLA5_PRORE</name>
<reference evidence="1" key="1">
    <citation type="submission" date="2021-03" db="EMBL/GenBank/DDBJ databases">
        <title>Molecular epidemiology and mechanisms of colistin and carbapenem resistance in Enterobacteriaceae from clinical isolates, the environment and porcine samples in Pretoria, South Africa.</title>
        <authorList>
            <person name="Bogoshi D."/>
            <person name="Mbelle N.M."/>
            <person name="Naidoo V."/>
            <person name="Osei Sekyere J."/>
        </authorList>
    </citation>
    <scope>NUCLEOTIDE SEQUENCE</scope>
    <source>
        <strain evidence="1">C052</strain>
    </source>
</reference>
<proteinExistence type="predicted"/>
<organism evidence="1 2">
    <name type="scientific">Providencia rettgeri</name>
    <dbReference type="NCBI Taxonomy" id="587"/>
    <lineage>
        <taxon>Bacteria</taxon>
        <taxon>Pseudomonadati</taxon>
        <taxon>Pseudomonadota</taxon>
        <taxon>Gammaproteobacteria</taxon>
        <taxon>Enterobacterales</taxon>
        <taxon>Morganellaceae</taxon>
        <taxon>Providencia</taxon>
    </lineage>
</organism>
<comment type="caution">
    <text evidence="1">The sequence shown here is derived from an EMBL/GenBank/DDBJ whole genome shotgun (WGS) entry which is preliminary data.</text>
</comment>
<gene>
    <name evidence="1" type="ORF">J4727_03560</name>
</gene>
<sequence length="42" mass="4872">MVHDRQQAINIRKGIGYNMSSRYYGYLDAQIIALPITPKIVY</sequence>
<dbReference type="Proteomes" id="UP000664477">
    <property type="component" value="Unassembled WGS sequence"/>
</dbReference>
<evidence type="ECO:0000313" key="1">
    <source>
        <dbReference type="EMBL" id="MBO1915881.1"/>
    </source>
</evidence>
<protein>
    <submittedName>
        <fullName evidence="1">Uncharacterized protein</fullName>
    </submittedName>
</protein>
<evidence type="ECO:0000313" key="2">
    <source>
        <dbReference type="Proteomes" id="UP000664477"/>
    </source>
</evidence>
<dbReference type="EMBL" id="JAGETQ010000010">
    <property type="protein sequence ID" value="MBO1915881.1"/>
    <property type="molecule type" value="Genomic_DNA"/>
</dbReference>
<accession>A0A939SLA5</accession>